<dbReference type="EMBL" id="MT144303">
    <property type="protein sequence ID" value="QJA51981.1"/>
    <property type="molecule type" value="Genomic_DNA"/>
</dbReference>
<organism evidence="6">
    <name type="scientific">viral metagenome</name>
    <dbReference type="NCBI Taxonomy" id="1070528"/>
    <lineage>
        <taxon>unclassified sequences</taxon>
        <taxon>metagenomes</taxon>
        <taxon>organismal metagenomes</taxon>
    </lineage>
</organism>
<dbReference type="CDD" id="cd06530">
    <property type="entry name" value="S26_SPase_I"/>
    <property type="match status" value="1"/>
</dbReference>
<feature type="transmembrane region" description="Helical" evidence="5">
    <location>
        <begin position="192"/>
        <end position="217"/>
    </location>
</feature>
<accession>A0A6H1ZX33</accession>
<feature type="transmembrane region" description="Helical" evidence="5">
    <location>
        <begin position="57"/>
        <end position="80"/>
    </location>
</feature>
<dbReference type="GO" id="GO:0004252">
    <property type="term" value="F:serine-type endopeptidase activity"/>
    <property type="evidence" value="ECO:0007669"/>
    <property type="project" value="InterPro"/>
</dbReference>
<dbReference type="GO" id="GO:0016020">
    <property type="term" value="C:membrane"/>
    <property type="evidence" value="ECO:0007669"/>
    <property type="project" value="UniProtKB-SubCell"/>
</dbReference>
<evidence type="ECO:0000313" key="6">
    <source>
        <dbReference type="EMBL" id="QJA51981.1"/>
    </source>
</evidence>
<evidence type="ECO:0000256" key="3">
    <source>
        <dbReference type="ARBA" id="ARBA00022989"/>
    </source>
</evidence>
<dbReference type="AlphaFoldDB" id="A0A6H1ZX33"/>
<name>A0A6H1ZX33_9ZZZZ</name>
<sequence>MIFLIIVYRRIIYGTDLFEPVKQRYSEHYRKTRINNYIEKVSKQPVDVQKMVFKEGLILTAVLSIMFLLAAKAVFLTAVASGSMYPTYNKDDLVLMQNIDGIYMPGDIIMFKRPDTSLPVTHRITSITEEGIRTAGDATGQMDWWKVKKEDIFGKAILINGKPVVIKEYGKFFIIENKEQDFGPFGKDYRNYFLFIEVIKVYGYVIAVLSLFLYIFLTKKAMAK</sequence>
<dbReference type="GO" id="GO:0006465">
    <property type="term" value="P:signal peptide processing"/>
    <property type="evidence" value="ECO:0007669"/>
    <property type="project" value="InterPro"/>
</dbReference>
<dbReference type="NCBIfam" id="TIGR02228">
    <property type="entry name" value="sigpep_I_arch"/>
    <property type="match status" value="1"/>
</dbReference>
<dbReference type="InterPro" id="IPR001733">
    <property type="entry name" value="Peptidase_S26B"/>
</dbReference>
<dbReference type="SUPFAM" id="SSF51306">
    <property type="entry name" value="LexA/Signal peptidase"/>
    <property type="match status" value="1"/>
</dbReference>
<evidence type="ECO:0000256" key="1">
    <source>
        <dbReference type="ARBA" id="ARBA00004370"/>
    </source>
</evidence>
<keyword evidence="3 5" id="KW-1133">Transmembrane helix</keyword>
<keyword evidence="4 5" id="KW-0472">Membrane</keyword>
<dbReference type="InterPro" id="IPR019533">
    <property type="entry name" value="Peptidase_S26"/>
</dbReference>
<proteinExistence type="predicted"/>
<protein>
    <submittedName>
        <fullName evidence="6">Putative peptidase</fullName>
    </submittedName>
</protein>
<reference evidence="6" key="1">
    <citation type="submission" date="2020-03" db="EMBL/GenBank/DDBJ databases">
        <title>The deep terrestrial virosphere.</title>
        <authorList>
            <person name="Holmfeldt K."/>
            <person name="Nilsson E."/>
            <person name="Simone D."/>
            <person name="Lopez-Fernandez M."/>
            <person name="Wu X."/>
            <person name="de Brujin I."/>
            <person name="Lundin D."/>
            <person name="Andersson A."/>
            <person name="Bertilsson S."/>
            <person name="Dopson M."/>
        </authorList>
    </citation>
    <scope>NUCLEOTIDE SEQUENCE</scope>
    <source>
        <strain evidence="6">TM448A02410</strain>
    </source>
</reference>
<evidence type="ECO:0000256" key="2">
    <source>
        <dbReference type="ARBA" id="ARBA00022692"/>
    </source>
</evidence>
<evidence type="ECO:0000256" key="5">
    <source>
        <dbReference type="SAM" id="Phobius"/>
    </source>
</evidence>
<dbReference type="InterPro" id="IPR036286">
    <property type="entry name" value="LexA/Signal_pep-like_sf"/>
</dbReference>
<comment type="subcellular location">
    <subcellularLocation>
        <location evidence="1">Membrane</location>
    </subcellularLocation>
</comment>
<keyword evidence="2 5" id="KW-0812">Transmembrane</keyword>
<gene>
    <name evidence="6" type="ORF">TM448A02410_0004</name>
</gene>
<evidence type="ECO:0000256" key="4">
    <source>
        <dbReference type="ARBA" id="ARBA00023136"/>
    </source>
</evidence>